<dbReference type="EMBL" id="LN870272">
    <property type="protein sequence ID" value="CRZ21514.1"/>
    <property type="molecule type" value="Genomic_DNA"/>
</dbReference>
<protein>
    <submittedName>
        <fullName evidence="2">LngD</fullName>
    </submittedName>
</protein>
<dbReference type="PROSITE" id="PS51257">
    <property type="entry name" value="PROKAR_LIPOPROTEIN"/>
    <property type="match status" value="1"/>
</dbReference>
<gene>
    <name evidence="2" type="primary">lngD</name>
</gene>
<feature type="chain" id="PRO_5005223689" evidence="1">
    <location>
        <begin position="28"/>
        <end position="492"/>
    </location>
</feature>
<feature type="signal peptide" evidence="1">
    <location>
        <begin position="1"/>
        <end position="27"/>
    </location>
</feature>
<accession>A0A0H5RZ15</accession>
<reference evidence="2" key="1">
    <citation type="submission" date="2015-06" db="EMBL/GenBank/DDBJ databases">
        <authorList>
            <consortium name="Pathogen Informatics"/>
        </authorList>
    </citation>
    <scope>NUCLEOTIDE SEQUENCE</scope>
    <source>
        <strain evidence="2">ETEC ESEI_235</strain>
    </source>
</reference>
<sequence length="492" mass="54905">MNVRYKNMKLKISMMLVLLALQGCSSFDDKFSIEKSLSPEVGLIEAEDVKSSPFIVYKTPYLGEKVAYSEKKKRLLEQNISITSYDSMTLDAVMDTVASQAGLSYRIKETYPGQNKDDFVEEFHNVNFRGTVDEFIRYISALYDVSVKVDENNILNISYYDNYAIKLDYYGENNKFETSIDLSGNEATTSGGVKGKSELKFESTFWSDVEKLAEQYVSSKNYNIIKDASVLAFIGRPSEYRMLDNVLKKYREDNSRQFVLTYKIFTIDKKKVRKLGAAANLSYLNGGTSIGIDTSLLSSLSGATFGRDFIVPVENTQNFNITGKIEAIYQLTGKNVLQSGTFITRNNVPVPVNLTQTQNYISGRTQTTNSLTSVSDTTIETDKVITGSSFILTPRVLSDGSIEVSSAFTKKTLNSIENFESVQLPNVSTTEMFNTSVLKPGTLMMVAKYEGGEENDSRGAMIFGGEYNRENSDNTIAMVVGIDYYRAPVMAP</sequence>
<keyword evidence="1" id="KW-0732">Signal</keyword>
<evidence type="ECO:0000256" key="1">
    <source>
        <dbReference type="SAM" id="SignalP"/>
    </source>
</evidence>
<evidence type="ECO:0000313" key="2">
    <source>
        <dbReference type="EMBL" id="CRZ21514.1"/>
    </source>
</evidence>
<proteinExistence type="predicted"/>
<name>A0A0H5RZ15_ECOLX</name>
<dbReference type="AlphaFoldDB" id="A0A0H5RZ15"/>
<reference evidence="2" key="2">
    <citation type="submission" date="2015-07" db="EMBL/GenBank/DDBJ databases">
        <title>Colonization factor diversity and phylogenetic characteristics and distribution of Enterotoxigenic E. coli strains isolated from patients in Kenya.</title>
        <authorList>
            <person name="Njoroge S.M."/>
            <person name="Boinett C.J."/>
            <person name="Made L.F."/>
            <person name="Ouko T.T."/>
            <person name="Fevre E.M."/>
            <person name="Thomson N.R."/>
            <person name="Kariuki S."/>
        </authorList>
    </citation>
    <scope>NUCLEOTIDE SEQUENCE</scope>
    <source>
        <strain evidence="2">ETEC ESEI_235</strain>
    </source>
</reference>
<organism evidence="2">
    <name type="scientific">Escherichia coli</name>
    <dbReference type="NCBI Taxonomy" id="562"/>
    <lineage>
        <taxon>Bacteria</taxon>
        <taxon>Pseudomonadati</taxon>
        <taxon>Pseudomonadota</taxon>
        <taxon>Gammaproteobacteria</taxon>
        <taxon>Enterobacterales</taxon>
        <taxon>Enterobacteriaceae</taxon>
        <taxon>Escherichia</taxon>
    </lineage>
</organism>